<name>A0A1H7T456_9BURK</name>
<sequence>MTLMRKRVSLDAVGQHMNRTYEYRGYRLDVSVEALCFGQAGRTMLARRRYIAVVRFVAAHDATAEFPTMRLDEAGGQPFASEVDALMGGYSAGQRLIDDRLSRPPG</sequence>
<evidence type="ECO:0000313" key="1">
    <source>
        <dbReference type="EMBL" id="SEL79680.1"/>
    </source>
</evidence>
<accession>A0A1H7T456</accession>
<dbReference type="EMBL" id="FOAJ01000014">
    <property type="protein sequence ID" value="SEL79680.1"/>
    <property type="molecule type" value="Genomic_DNA"/>
</dbReference>
<organism evidence="1 2">
    <name type="scientific">Paraburkholderia caballeronis</name>
    <dbReference type="NCBI Taxonomy" id="416943"/>
    <lineage>
        <taxon>Bacteria</taxon>
        <taxon>Pseudomonadati</taxon>
        <taxon>Pseudomonadota</taxon>
        <taxon>Betaproteobacteria</taxon>
        <taxon>Burkholderiales</taxon>
        <taxon>Burkholderiaceae</taxon>
        <taxon>Paraburkholderia</taxon>
    </lineage>
</organism>
<evidence type="ECO:0000313" key="2">
    <source>
        <dbReference type="Proteomes" id="UP000199120"/>
    </source>
</evidence>
<reference evidence="2" key="1">
    <citation type="submission" date="2016-10" db="EMBL/GenBank/DDBJ databases">
        <authorList>
            <person name="Varghese N."/>
            <person name="Submissions S."/>
        </authorList>
    </citation>
    <scope>NUCLEOTIDE SEQUENCE [LARGE SCALE GENOMIC DNA]</scope>
    <source>
        <strain evidence="2">LMG 26416</strain>
    </source>
</reference>
<gene>
    <name evidence="1" type="ORF">SAMN05192542_11416</name>
</gene>
<proteinExistence type="predicted"/>
<protein>
    <submittedName>
        <fullName evidence="1">Uncharacterized protein</fullName>
    </submittedName>
</protein>
<dbReference type="AlphaFoldDB" id="A0A1H7T456"/>
<dbReference type="Proteomes" id="UP000199120">
    <property type="component" value="Unassembled WGS sequence"/>
</dbReference>
<keyword evidence="2" id="KW-1185">Reference proteome</keyword>